<sequence>MSVKGRIEARALNGPAALLAPPPSPHTHSVHKNRGGAAPTGGVTRPAPTFSATSGRVSGTGSEEKHQKLLIPPKLFIVCGVKRRNTQRGSVSGETFTRSVGGKPSSRSRRAGQPEVGCRVFRRVEGKPDQNRRSRKAADVPVKRRRGSGLLETRRASGRDFVSRLPRYGR</sequence>
<feature type="compositionally biased region" description="Basic and acidic residues" evidence="1">
    <location>
        <begin position="152"/>
        <end position="162"/>
    </location>
</feature>
<organism evidence="2 3">
    <name type="scientific">Liparis tanakae</name>
    <name type="common">Tanaka's snailfish</name>
    <dbReference type="NCBI Taxonomy" id="230148"/>
    <lineage>
        <taxon>Eukaryota</taxon>
        <taxon>Metazoa</taxon>
        <taxon>Chordata</taxon>
        <taxon>Craniata</taxon>
        <taxon>Vertebrata</taxon>
        <taxon>Euteleostomi</taxon>
        <taxon>Actinopterygii</taxon>
        <taxon>Neopterygii</taxon>
        <taxon>Teleostei</taxon>
        <taxon>Neoteleostei</taxon>
        <taxon>Acanthomorphata</taxon>
        <taxon>Eupercaria</taxon>
        <taxon>Perciformes</taxon>
        <taxon>Cottioidei</taxon>
        <taxon>Cottales</taxon>
        <taxon>Liparidae</taxon>
        <taxon>Liparis</taxon>
    </lineage>
</organism>
<proteinExistence type="predicted"/>
<feature type="compositionally biased region" description="Low complexity" evidence="1">
    <location>
        <begin position="10"/>
        <end position="19"/>
    </location>
</feature>
<dbReference type="Proteomes" id="UP000314294">
    <property type="component" value="Unassembled WGS sequence"/>
</dbReference>
<name>A0A4Z2EAN2_9TELE</name>
<reference evidence="2 3" key="1">
    <citation type="submission" date="2019-03" db="EMBL/GenBank/DDBJ databases">
        <title>First draft genome of Liparis tanakae, snailfish: a comprehensive survey of snailfish specific genes.</title>
        <authorList>
            <person name="Kim W."/>
            <person name="Song I."/>
            <person name="Jeong J.-H."/>
            <person name="Kim D."/>
            <person name="Kim S."/>
            <person name="Ryu S."/>
            <person name="Song J.Y."/>
            <person name="Lee S.K."/>
        </authorList>
    </citation>
    <scope>NUCLEOTIDE SEQUENCE [LARGE SCALE GENOMIC DNA]</scope>
    <source>
        <tissue evidence="2">Muscle</tissue>
    </source>
</reference>
<gene>
    <name evidence="2" type="ORF">EYF80_064249</name>
</gene>
<feature type="region of interest" description="Disordered" evidence="1">
    <location>
        <begin position="1"/>
        <end position="67"/>
    </location>
</feature>
<evidence type="ECO:0000313" key="2">
    <source>
        <dbReference type="EMBL" id="TNN25620.1"/>
    </source>
</evidence>
<evidence type="ECO:0000256" key="1">
    <source>
        <dbReference type="SAM" id="MobiDB-lite"/>
    </source>
</evidence>
<protein>
    <submittedName>
        <fullName evidence="2">Uncharacterized protein</fullName>
    </submittedName>
</protein>
<feature type="compositionally biased region" description="Basic and acidic residues" evidence="1">
    <location>
        <begin position="122"/>
        <end position="142"/>
    </location>
</feature>
<accession>A0A4Z2EAN2</accession>
<feature type="compositionally biased region" description="Polar residues" evidence="1">
    <location>
        <begin position="50"/>
        <end position="61"/>
    </location>
</feature>
<evidence type="ECO:0000313" key="3">
    <source>
        <dbReference type="Proteomes" id="UP000314294"/>
    </source>
</evidence>
<dbReference type="EMBL" id="SRLO01012071">
    <property type="protein sequence ID" value="TNN25620.1"/>
    <property type="molecule type" value="Genomic_DNA"/>
</dbReference>
<comment type="caution">
    <text evidence="2">The sequence shown here is derived from an EMBL/GenBank/DDBJ whole genome shotgun (WGS) entry which is preliminary data.</text>
</comment>
<feature type="compositionally biased region" description="Polar residues" evidence="1">
    <location>
        <begin position="87"/>
        <end position="98"/>
    </location>
</feature>
<dbReference type="AlphaFoldDB" id="A0A4Z2EAN2"/>
<keyword evidence="3" id="KW-1185">Reference proteome</keyword>
<feature type="region of interest" description="Disordered" evidence="1">
    <location>
        <begin position="84"/>
        <end position="170"/>
    </location>
</feature>